<feature type="domain" description="UspA" evidence="2">
    <location>
        <begin position="10"/>
        <end position="151"/>
    </location>
</feature>
<gene>
    <name evidence="3" type="ORF">ACFPK1_16680</name>
</gene>
<reference evidence="4" key="1">
    <citation type="journal article" date="2019" name="Int. J. Syst. Evol. Microbiol.">
        <title>The Global Catalogue of Microorganisms (GCM) 10K type strain sequencing project: providing services to taxonomists for standard genome sequencing and annotation.</title>
        <authorList>
            <consortium name="The Broad Institute Genomics Platform"/>
            <consortium name="The Broad Institute Genome Sequencing Center for Infectious Disease"/>
            <person name="Wu L."/>
            <person name="Ma J."/>
        </authorList>
    </citation>
    <scope>NUCLEOTIDE SEQUENCE [LARGE SCALE GENOMIC DNA]</scope>
    <source>
        <strain evidence="4">XZYJ18</strain>
    </source>
</reference>
<dbReference type="SUPFAM" id="SSF52402">
    <property type="entry name" value="Adenine nucleotide alpha hydrolases-like"/>
    <property type="match status" value="1"/>
</dbReference>
<dbReference type="PRINTS" id="PR01438">
    <property type="entry name" value="UNVRSLSTRESS"/>
</dbReference>
<dbReference type="InterPro" id="IPR006016">
    <property type="entry name" value="UspA"/>
</dbReference>
<organism evidence="3 4">
    <name type="scientific">Actinomycetospora rhizophila</name>
    <dbReference type="NCBI Taxonomy" id="1416876"/>
    <lineage>
        <taxon>Bacteria</taxon>
        <taxon>Bacillati</taxon>
        <taxon>Actinomycetota</taxon>
        <taxon>Actinomycetes</taxon>
        <taxon>Pseudonocardiales</taxon>
        <taxon>Pseudonocardiaceae</taxon>
        <taxon>Actinomycetospora</taxon>
    </lineage>
</organism>
<dbReference type="Gene3D" id="3.40.50.620">
    <property type="entry name" value="HUPs"/>
    <property type="match status" value="1"/>
</dbReference>
<evidence type="ECO:0000256" key="1">
    <source>
        <dbReference type="ARBA" id="ARBA00008791"/>
    </source>
</evidence>
<dbReference type="PANTHER" id="PTHR46553:SF3">
    <property type="entry name" value="ADENINE NUCLEOTIDE ALPHA HYDROLASES-LIKE SUPERFAMILY PROTEIN"/>
    <property type="match status" value="1"/>
</dbReference>
<dbReference type="Proteomes" id="UP001596175">
    <property type="component" value="Unassembled WGS sequence"/>
</dbReference>
<comment type="caution">
    <text evidence="3">The sequence shown here is derived from an EMBL/GenBank/DDBJ whole genome shotgun (WGS) entry which is preliminary data.</text>
</comment>
<dbReference type="PANTHER" id="PTHR46553">
    <property type="entry name" value="ADENINE NUCLEOTIDE ALPHA HYDROLASES-LIKE SUPERFAMILY PROTEIN"/>
    <property type="match status" value="1"/>
</dbReference>
<evidence type="ECO:0000259" key="2">
    <source>
        <dbReference type="Pfam" id="PF00582"/>
    </source>
</evidence>
<evidence type="ECO:0000313" key="3">
    <source>
        <dbReference type="EMBL" id="MFC5139878.1"/>
    </source>
</evidence>
<dbReference type="RefSeq" id="WP_378022059.1">
    <property type="nucleotide sequence ID" value="NZ_JBHSKG010000008.1"/>
</dbReference>
<comment type="similarity">
    <text evidence="1">Belongs to the universal stress protein A family.</text>
</comment>
<evidence type="ECO:0000313" key="4">
    <source>
        <dbReference type="Proteomes" id="UP001596175"/>
    </source>
</evidence>
<dbReference type="InterPro" id="IPR006015">
    <property type="entry name" value="Universal_stress_UspA"/>
</dbReference>
<dbReference type="EMBL" id="JBHSKG010000008">
    <property type="protein sequence ID" value="MFC5139878.1"/>
    <property type="molecule type" value="Genomic_DNA"/>
</dbReference>
<proteinExistence type="inferred from homology"/>
<sequence>MNETENDRAPVVVGIDGSDDAEAALRYAIGEGARRGRPVRAVVAHEPPDAWMSPYGMPLLADGGEIREAVEESARRRVEEFRAGLDDAERAVPVEVRAVTGPAAWVLTQEGDGAALLVVGHRGRGRVRSALLGSVGLSVVLRAPCPVTVVRPARVRDAAGDAEAAPAVAGPLPVGPIV</sequence>
<dbReference type="CDD" id="cd23659">
    <property type="entry name" value="USP_At3g01520-like"/>
    <property type="match status" value="1"/>
</dbReference>
<dbReference type="Pfam" id="PF00582">
    <property type="entry name" value="Usp"/>
    <property type="match status" value="1"/>
</dbReference>
<protein>
    <submittedName>
        <fullName evidence="3">Universal stress protein</fullName>
    </submittedName>
</protein>
<name>A0ABV9ZE63_9PSEU</name>
<dbReference type="InterPro" id="IPR014729">
    <property type="entry name" value="Rossmann-like_a/b/a_fold"/>
</dbReference>
<keyword evidence="4" id="KW-1185">Reference proteome</keyword>
<accession>A0ABV9ZE63</accession>